<dbReference type="Proteomes" id="UP000708208">
    <property type="component" value="Unassembled WGS sequence"/>
</dbReference>
<name>A0A8J2JTD0_9HEXA</name>
<proteinExistence type="predicted"/>
<dbReference type="EMBL" id="CAJVCH010024583">
    <property type="protein sequence ID" value="CAG7697068.1"/>
    <property type="molecule type" value="Genomic_DNA"/>
</dbReference>
<keyword evidence="2" id="KW-1185">Reference proteome</keyword>
<protein>
    <submittedName>
        <fullName evidence="1">Uncharacterized protein</fullName>
    </submittedName>
</protein>
<dbReference type="AlphaFoldDB" id="A0A8J2JTD0"/>
<evidence type="ECO:0000313" key="2">
    <source>
        <dbReference type="Proteomes" id="UP000708208"/>
    </source>
</evidence>
<sequence>MTESFGLLKSIHIWDADRKLFVTAGVGRLRRNWSRLNLLDTMRRRAVILHRLHSHSQVGPRSGRRWSSICGPC</sequence>
<organism evidence="1 2">
    <name type="scientific">Allacma fusca</name>
    <dbReference type="NCBI Taxonomy" id="39272"/>
    <lineage>
        <taxon>Eukaryota</taxon>
        <taxon>Metazoa</taxon>
        <taxon>Ecdysozoa</taxon>
        <taxon>Arthropoda</taxon>
        <taxon>Hexapoda</taxon>
        <taxon>Collembola</taxon>
        <taxon>Symphypleona</taxon>
        <taxon>Sminthuridae</taxon>
        <taxon>Allacma</taxon>
    </lineage>
</organism>
<accession>A0A8J2JTD0</accession>
<comment type="caution">
    <text evidence="1">The sequence shown here is derived from an EMBL/GenBank/DDBJ whole genome shotgun (WGS) entry which is preliminary data.</text>
</comment>
<gene>
    <name evidence="1" type="ORF">AFUS01_LOCUS3983</name>
</gene>
<evidence type="ECO:0000313" key="1">
    <source>
        <dbReference type="EMBL" id="CAG7697068.1"/>
    </source>
</evidence>
<reference evidence="1" key="1">
    <citation type="submission" date="2021-06" db="EMBL/GenBank/DDBJ databases">
        <authorList>
            <person name="Hodson N. C."/>
            <person name="Mongue J. A."/>
            <person name="Jaron S. K."/>
        </authorList>
    </citation>
    <scope>NUCLEOTIDE SEQUENCE</scope>
</reference>